<dbReference type="Proteomes" id="UP000215902">
    <property type="component" value="Unassembled WGS sequence"/>
</dbReference>
<gene>
    <name evidence="3" type="ORF">BOX15_Mlig022353g2</name>
</gene>
<evidence type="ECO:0000313" key="3">
    <source>
        <dbReference type="EMBL" id="PAA67190.1"/>
    </source>
</evidence>
<accession>A0A267F091</accession>
<sequence>AGSAAQPQLRQDAAAAGGQSGRLHCVGHPGQAEEDPLRRCQRSQRAGGPDGRRASPARDGANAAADAANESATAGSSSRQSVEDADEDDNEEAAGDAASDPMASLQNDRPAHASSSQAATSAAVGISSVAGDAAATAAAAAVAAATAAATAVTSTGGRPQCPVCKCTFDQPSQLSLHLKTHQFASDTGALAAEVATASVADSAAPGIGDISDNPRPFAAWCARATSGCRATWQSTSGPSSTPRAC</sequence>
<comment type="caution">
    <text evidence="3">The sequence shown here is derived from an EMBL/GenBank/DDBJ whole genome shotgun (WGS) entry which is preliminary data.</text>
</comment>
<feature type="compositionally biased region" description="Acidic residues" evidence="1">
    <location>
        <begin position="83"/>
        <end position="94"/>
    </location>
</feature>
<feature type="region of interest" description="Disordered" evidence="1">
    <location>
        <begin position="1"/>
        <end position="116"/>
    </location>
</feature>
<dbReference type="PROSITE" id="PS00028">
    <property type="entry name" value="ZINC_FINGER_C2H2_1"/>
    <property type="match status" value="1"/>
</dbReference>
<reference evidence="3 4" key="1">
    <citation type="submission" date="2017-06" db="EMBL/GenBank/DDBJ databases">
        <title>A platform for efficient transgenesis in Macrostomum lignano, a flatworm model organism for stem cell research.</title>
        <authorList>
            <person name="Berezikov E."/>
        </authorList>
    </citation>
    <scope>NUCLEOTIDE SEQUENCE [LARGE SCALE GENOMIC DNA]</scope>
    <source>
        <strain evidence="3">DV1</strain>
        <tissue evidence="3">Whole organism</tissue>
    </source>
</reference>
<proteinExistence type="predicted"/>
<dbReference type="EMBL" id="NIVC01001503">
    <property type="protein sequence ID" value="PAA67190.1"/>
    <property type="molecule type" value="Genomic_DNA"/>
</dbReference>
<feature type="compositionally biased region" description="Low complexity" evidence="1">
    <location>
        <begin position="57"/>
        <end position="75"/>
    </location>
</feature>
<protein>
    <recommendedName>
        <fullName evidence="2">C2H2-type domain-containing protein</fullName>
    </recommendedName>
</protein>
<keyword evidence="4" id="KW-1185">Reference proteome</keyword>
<evidence type="ECO:0000259" key="2">
    <source>
        <dbReference type="PROSITE" id="PS00028"/>
    </source>
</evidence>
<evidence type="ECO:0000313" key="4">
    <source>
        <dbReference type="Proteomes" id="UP000215902"/>
    </source>
</evidence>
<evidence type="ECO:0000256" key="1">
    <source>
        <dbReference type="SAM" id="MobiDB-lite"/>
    </source>
</evidence>
<name>A0A267F091_9PLAT</name>
<dbReference type="AlphaFoldDB" id="A0A267F091"/>
<feature type="non-terminal residue" evidence="3">
    <location>
        <position position="1"/>
    </location>
</feature>
<organism evidence="3 4">
    <name type="scientific">Macrostomum lignano</name>
    <dbReference type="NCBI Taxonomy" id="282301"/>
    <lineage>
        <taxon>Eukaryota</taxon>
        <taxon>Metazoa</taxon>
        <taxon>Spiralia</taxon>
        <taxon>Lophotrochozoa</taxon>
        <taxon>Platyhelminthes</taxon>
        <taxon>Rhabditophora</taxon>
        <taxon>Macrostomorpha</taxon>
        <taxon>Macrostomida</taxon>
        <taxon>Macrostomidae</taxon>
        <taxon>Macrostomum</taxon>
    </lineage>
</organism>
<dbReference type="InterPro" id="IPR013087">
    <property type="entry name" value="Znf_C2H2_type"/>
</dbReference>
<feature type="domain" description="C2H2-type" evidence="2">
    <location>
        <begin position="161"/>
        <end position="181"/>
    </location>
</feature>